<name>A0A0E9QID0_ANGAN</name>
<reference evidence="1" key="2">
    <citation type="journal article" date="2015" name="Fish Shellfish Immunol.">
        <title>Early steps in the European eel (Anguilla anguilla)-Vibrio vulnificus interaction in the gills: Role of the RtxA13 toxin.</title>
        <authorList>
            <person name="Callol A."/>
            <person name="Pajuelo D."/>
            <person name="Ebbesson L."/>
            <person name="Teles M."/>
            <person name="MacKenzie S."/>
            <person name="Amaro C."/>
        </authorList>
    </citation>
    <scope>NUCLEOTIDE SEQUENCE</scope>
</reference>
<protein>
    <submittedName>
        <fullName evidence="1">Uncharacterized protein</fullName>
    </submittedName>
</protein>
<organism evidence="1">
    <name type="scientific">Anguilla anguilla</name>
    <name type="common">European freshwater eel</name>
    <name type="synonym">Muraena anguilla</name>
    <dbReference type="NCBI Taxonomy" id="7936"/>
    <lineage>
        <taxon>Eukaryota</taxon>
        <taxon>Metazoa</taxon>
        <taxon>Chordata</taxon>
        <taxon>Craniata</taxon>
        <taxon>Vertebrata</taxon>
        <taxon>Euteleostomi</taxon>
        <taxon>Actinopterygii</taxon>
        <taxon>Neopterygii</taxon>
        <taxon>Teleostei</taxon>
        <taxon>Anguilliformes</taxon>
        <taxon>Anguillidae</taxon>
        <taxon>Anguilla</taxon>
    </lineage>
</organism>
<proteinExistence type="predicted"/>
<sequence>MSQFFFFFK</sequence>
<accession>A0A0E9QID0</accession>
<reference evidence="1" key="1">
    <citation type="submission" date="2014-11" db="EMBL/GenBank/DDBJ databases">
        <authorList>
            <person name="Amaro Gonzalez C."/>
        </authorList>
    </citation>
    <scope>NUCLEOTIDE SEQUENCE</scope>
</reference>
<dbReference type="EMBL" id="GBXM01092340">
    <property type="protein sequence ID" value="JAH16237.1"/>
    <property type="molecule type" value="Transcribed_RNA"/>
</dbReference>
<evidence type="ECO:0000313" key="1">
    <source>
        <dbReference type="EMBL" id="JAH16237.1"/>
    </source>
</evidence>